<sequence>MTLHESVVRTMMLLFITLLIGIIPATWSRAVTPLSESLAVSSAFLDADLDLGQNFTARHSQLRKRDPSQQAITKGRRLDCLMSATVDHATQINGGVRVEENFDEWLILISDDGGDDDEGWRQQEVNPKYQSSGIQANLATLTGANPDDTNYLYYSSQEMGTVDGNPAYPSRAYWGNGINPQGGVIIADWNLSPRYALEGLPIASISRIRQWSQAAWGEWEYWANAVLDNSGNLRYVIRSWVTNTATQDQIIEALRAVGNNMFPGVRDRVTFSRNSEDPAEANAFYALLGTPNGASTGYLLASHKGKIGIKRVGSISVWNHPFGGLSLFTDRRDLKINMLFTFEGVTNPTTGEPEGS</sequence>
<comment type="caution">
    <text evidence="1">The sequence shown here is derived from an EMBL/GenBank/DDBJ whole genome shotgun (WGS) entry which is preliminary data.</text>
</comment>
<organism evidence="1 2">
    <name type="scientific">Hypoxylon rubiginosum</name>
    <dbReference type="NCBI Taxonomy" id="110542"/>
    <lineage>
        <taxon>Eukaryota</taxon>
        <taxon>Fungi</taxon>
        <taxon>Dikarya</taxon>
        <taxon>Ascomycota</taxon>
        <taxon>Pezizomycotina</taxon>
        <taxon>Sordariomycetes</taxon>
        <taxon>Xylariomycetidae</taxon>
        <taxon>Xylariales</taxon>
        <taxon>Hypoxylaceae</taxon>
        <taxon>Hypoxylon</taxon>
    </lineage>
</organism>
<proteinExistence type="predicted"/>
<name>A0ACB9ZCX7_9PEZI</name>
<keyword evidence="2" id="KW-1185">Reference proteome</keyword>
<dbReference type="EMBL" id="MU393434">
    <property type="protein sequence ID" value="KAI4868888.1"/>
    <property type="molecule type" value="Genomic_DNA"/>
</dbReference>
<dbReference type="Proteomes" id="UP001497700">
    <property type="component" value="Unassembled WGS sequence"/>
</dbReference>
<protein>
    <submittedName>
        <fullName evidence="1">Uncharacterized protein</fullName>
    </submittedName>
</protein>
<reference evidence="1 2" key="1">
    <citation type="journal article" date="2022" name="New Phytol.">
        <title>Ecological generalism drives hyperdiversity of secondary metabolite gene clusters in xylarialean endophytes.</title>
        <authorList>
            <person name="Franco M.E.E."/>
            <person name="Wisecaver J.H."/>
            <person name="Arnold A.E."/>
            <person name="Ju Y.M."/>
            <person name="Slot J.C."/>
            <person name="Ahrendt S."/>
            <person name="Moore L.P."/>
            <person name="Eastman K.E."/>
            <person name="Scott K."/>
            <person name="Konkel Z."/>
            <person name="Mondo S.J."/>
            <person name="Kuo A."/>
            <person name="Hayes R.D."/>
            <person name="Haridas S."/>
            <person name="Andreopoulos B."/>
            <person name="Riley R."/>
            <person name="LaButti K."/>
            <person name="Pangilinan J."/>
            <person name="Lipzen A."/>
            <person name="Amirebrahimi M."/>
            <person name="Yan J."/>
            <person name="Adam C."/>
            <person name="Keymanesh K."/>
            <person name="Ng V."/>
            <person name="Louie K."/>
            <person name="Northen T."/>
            <person name="Drula E."/>
            <person name="Henrissat B."/>
            <person name="Hsieh H.M."/>
            <person name="Youens-Clark K."/>
            <person name="Lutzoni F."/>
            <person name="Miadlikowska J."/>
            <person name="Eastwood D.C."/>
            <person name="Hamelin R.C."/>
            <person name="Grigoriev I.V."/>
            <person name="U'Ren J.M."/>
        </authorList>
    </citation>
    <scope>NUCLEOTIDE SEQUENCE [LARGE SCALE GENOMIC DNA]</scope>
    <source>
        <strain evidence="1 2">CBS 119005</strain>
    </source>
</reference>
<accession>A0ACB9ZCX7</accession>
<evidence type="ECO:0000313" key="2">
    <source>
        <dbReference type="Proteomes" id="UP001497700"/>
    </source>
</evidence>
<gene>
    <name evidence="1" type="ORF">F4820DRAFT_75381</name>
</gene>
<evidence type="ECO:0000313" key="1">
    <source>
        <dbReference type="EMBL" id="KAI4868888.1"/>
    </source>
</evidence>